<keyword evidence="3" id="KW-0378">Hydrolase</keyword>
<protein>
    <recommendedName>
        <fullName evidence="6">MPN domain-containing protein</fullName>
    </recommendedName>
</protein>
<dbReference type="PROSITE" id="PS50249">
    <property type="entry name" value="MPN"/>
    <property type="match status" value="1"/>
</dbReference>
<keyword evidence="1" id="KW-0645">Protease</keyword>
<dbReference type="Pfam" id="PF14464">
    <property type="entry name" value="Prok-JAB"/>
    <property type="match status" value="1"/>
</dbReference>
<evidence type="ECO:0000256" key="3">
    <source>
        <dbReference type="ARBA" id="ARBA00022801"/>
    </source>
</evidence>
<dbReference type="EMBL" id="QGQD01000115">
    <property type="protein sequence ID" value="TLC97630.1"/>
    <property type="molecule type" value="Genomic_DNA"/>
</dbReference>
<comment type="caution">
    <text evidence="7">The sequence shown here is derived from an EMBL/GenBank/DDBJ whole genome shotgun (WGS) entry which is preliminary data.</text>
</comment>
<proteinExistence type="predicted"/>
<accession>A0A4U8PZ77</accession>
<organism evidence="7 8">
    <name type="scientific">Robinsoniella peoriensis</name>
    <dbReference type="NCBI Taxonomy" id="180332"/>
    <lineage>
        <taxon>Bacteria</taxon>
        <taxon>Bacillati</taxon>
        <taxon>Bacillota</taxon>
        <taxon>Clostridia</taxon>
        <taxon>Lachnospirales</taxon>
        <taxon>Lachnospiraceae</taxon>
        <taxon>Robinsoniella</taxon>
    </lineage>
</organism>
<dbReference type="AlphaFoldDB" id="A0A4U8PZ77"/>
<evidence type="ECO:0000256" key="2">
    <source>
        <dbReference type="ARBA" id="ARBA00022723"/>
    </source>
</evidence>
<keyword evidence="4" id="KW-0862">Zinc</keyword>
<dbReference type="InterPro" id="IPR037518">
    <property type="entry name" value="MPN"/>
</dbReference>
<dbReference type="GO" id="GO:0006508">
    <property type="term" value="P:proteolysis"/>
    <property type="evidence" value="ECO:0007669"/>
    <property type="project" value="UniProtKB-KW"/>
</dbReference>
<dbReference type="InterPro" id="IPR028090">
    <property type="entry name" value="JAB_dom_prok"/>
</dbReference>
<evidence type="ECO:0000313" key="8">
    <source>
        <dbReference type="Proteomes" id="UP000306509"/>
    </source>
</evidence>
<dbReference type="RefSeq" id="WP_201278822.1">
    <property type="nucleotide sequence ID" value="NZ_CABMJZ010000139.1"/>
</dbReference>
<name>A0A4U8PZ77_9FIRM</name>
<dbReference type="SUPFAM" id="SSF102712">
    <property type="entry name" value="JAB1/MPN domain"/>
    <property type="match status" value="1"/>
</dbReference>
<dbReference type="Gene3D" id="3.40.140.10">
    <property type="entry name" value="Cytidine Deaminase, domain 2"/>
    <property type="match status" value="1"/>
</dbReference>
<keyword evidence="8" id="KW-1185">Reference proteome</keyword>
<gene>
    <name evidence="7" type="ORF">DSM106044_05584</name>
</gene>
<evidence type="ECO:0000256" key="4">
    <source>
        <dbReference type="ARBA" id="ARBA00022833"/>
    </source>
</evidence>
<dbReference type="GO" id="GO:0008237">
    <property type="term" value="F:metallopeptidase activity"/>
    <property type="evidence" value="ECO:0007669"/>
    <property type="project" value="UniProtKB-KW"/>
</dbReference>
<evidence type="ECO:0000313" key="7">
    <source>
        <dbReference type="EMBL" id="TLC97630.1"/>
    </source>
</evidence>
<feature type="domain" description="MPN" evidence="6">
    <location>
        <begin position="15"/>
        <end position="153"/>
    </location>
</feature>
<keyword evidence="2" id="KW-0479">Metal-binding</keyword>
<dbReference type="GO" id="GO:0046872">
    <property type="term" value="F:metal ion binding"/>
    <property type="evidence" value="ECO:0007669"/>
    <property type="project" value="UniProtKB-KW"/>
</dbReference>
<keyword evidence="5" id="KW-0482">Metalloprotease</keyword>
<dbReference type="Proteomes" id="UP000306509">
    <property type="component" value="Unassembled WGS sequence"/>
</dbReference>
<reference evidence="7 8" key="1">
    <citation type="journal article" date="2019" name="Anaerobe">
        <title>Detection of Robinsoniella peoriensis in multiple bone samples of a trauma patient.</title>
        <authorList>
            <person name="Schrottner P."/>
            <person name="Hartwich K."/>
            <person name="Bunk B."/>
            <person name="Schober I."/>
            <person name="Helbig S."/>
            <person name="Rudolph W.W."/>
            <person name="Gunzer F."/>
        </authorList>
    </citation>
    <scope>NUCLEOTIDE SEQUENCE [LARGE SCALE GENOMIC DNA]</scope>
    <source>
        <strain evidence="7 8">DSM 106044</strain>
    </source>
</reference>
<evidence type="ECO:0000256" key="5">
    <source>
        <dbReference type="ARBA" id="ARBA00023049"/>
    </source>
</evidence>
<sequence>MDNLLFQDKNQSYSVKFDTKAYERMLYYCAISNPYETGGILIGNYSSNQAIANILQITPPPKNSRHSKCTFHRGIDGLKRILDSAWNQGQYYLGEWHYHPNASSAPSNIDKNQMIVLSQDQKLKCPEPILIIVGGYQDNWNINARLFVNKQEIILNKR</sequence>
<evidence type="ECO:0000259" key="6">
    <source>
        <dbReference type="PROSITE" id="PS50249"/>
    </source>
</evidence>
<evidence type="ECO:0000256" key="1">
    <source>
        <dbReference type="ARBA" id="ARBA00022670"/>
    </source>
</evidence>